<keyword evidence="5" id="KW-1185">Reference proteome</keyword>
<keyword evidence="1" id="KW-0547">Nucleotide-binding</keyword>
<proteinExistence type="inferred from homology"/>
<evidence type="ECO:0000313" key="4">
    <source>
        <dbReference type="Ensembl" id="ENSMMDP00005012326.1"/>
    </source>
</evidence>
<dbReference type="EC" id="5.6.2.3" evidence="1"/>
<dbReference type="InterPro" id="IPR036691">
    <property type="entry name" value="Endo/exonu/phosph_ase_sf"/>
</dbReference>
<dbReference type="SUPFAM" id="SSF56219">
    <property type="entry name" value="DNase I-like"/>
    <property type="match status" value="1"/>
</dbReference>
<dbReference type="Gene3D" id="3.60.10.10">
    <property type="entry name" value="Endonuclease/exonuclease/phosphatase"/>
    <property type="match status" value="1"/>
</dbReference>
<keyword evidence="1" id="KW-0067">ATP-binding</keyword>
<evidence type="ECO:0000256" key="1">
    <source>
        <dbReference type="RuleBase" id="RU363044"/>
    </source>
</evidence>
<dbReference type="Pfam" id="PF03372">
    <property type="entry name" value="Exo_endo_phos"/>
    <property type="match status" value="1"/>
</dbReference>
<dbReference type="PANTHER" id="PTHR47642">
    <property type="entry name" value="ATP-DEPENDENT DNA HELICASE"/>
    <property type="match status" value="1"/>
</dbReference>
<keyword evidence="1" id="KW-0233">DNA recombination</keyword>
<comment type="similarity">
    <text evidence="1">Belongs to the helicase family.</text>
</comment>
<keyword evidence="1" id="KW-0347">Helicase</keyword>
<dbReference type="GeneTree" id="ENSGT00940000164296"/>
<dbReference type="SUPFAM" id="SSF52540">
    <property type="entry name" value="P-loop containing nucleoside triphosphate hydrolases"/>
    <property type="match status" value="2"/>
</dbReference>
<dbReference type="InterPro" id="IPR010285">
    <property type="entry name" value="DNA_helicase_pif1-like_DEAD"/>
</dbReference>
<dbReference type="Gene3D" id="3.40.50.300">
    <property type="entry name" value="P-loop containing nucleotide triphosphate hydrolases"/>
    <property type="match status" value="1"/>
</dbReference>
<feature type="domain" description="Endonuclease/exonuclease/phosphatase" evidence="2">
    <location>
        <begin position="734"/>
        <end position="908"/>
    </location>
</feature>
<reference evidence="4" key="3">
    <citation type="submission" date="2025-09" db="UniProtKB">
        <authorList>
            <consortium name="Ensembl"/>
        </authorList>
    </citation>
    <scope>IDENTIFICATION</scope>
</reference>
<dbReference type="GO" id="GO:0000723">
    <property type="term" value="P:telomere maintenance"/>
    <property type="evidence" value="ECO:0007669"/>
    <property type="project" value="InterPro"/>
</dbReference>
<dbReference type="GO" id="GO:0006310">
    <property type="term" value="P:DNA recombination"/>
    <property type="evidence" value="ECO:0007669"/>
    <property type="project" value="UniProtKB-KW"/>
</dbReference>
<dbReference type="InterPro" id="IPR005135">
    <property type="entry name" value="Endo/exonuclease/phosphatase"/>
</dbReference>
<dbReference type="Ensembl" id="ENSMMDT00005012690.1">
    <property type="protein sequence ID" value="ENSMMDP00005012326.1"/>
    <property type="gene ID" value="ENSMMDG00005006509.1"/>
</dbReference>
<evidence type="ECO:0000259" key="3">
    <source>
        <dbReference type="Pfam" id="PF05970"/>
    </source>
</evidence>
<dbReference type="GO" id="GO:0016787">
    <property type="term" value="F:hydrolase activity"/>
    <property type="evidence" value="ECO:0007669"/>
    <property type="project" value="UniProtKB-KW"/>
</dbReference>
<protein>
    <recommendedName>
        <fullName evidence="1">ATP-dependent DNA helicase</fullName>
        <ecNumber evidence="1">5.6.2.3</ecNumber>
    </recommendedName>
</protein>
<comment type="catalytic activity">
    <reaction evidence="1">
        <text>ATP + H2O = ADP + phosphate + H(+)</text>
        <dbReference type="Rhea" id="RHEA:13065"/>
        <dbReference type="ChEBI" id="CHEBI:15377"/>
        <dbReference type="ChEBI" id="CHEBI:15378"/>
        <dbReference type="ChEBI" id="CHEBI:30616"/>
        <dbReference type="ChEBI" id="CHEBI:43474"/>
        <dbReference type="ChEBI" id="CHEBI:456216"/>
        <dbReference type="EC" id="5.6.2.3"/>
    </reaction>
</comment>
<dbReference type="GO" id="GO:0005524">
    <property type="term" value="F:ATP binding"/>
    <property type="evidence" value="ECO:0007669"/>
    <property type="project" value="UniProtKB-KW"/>
</dbReference>
<dbReference type="AlphaFoldDB" id="A0A667XT15"/>
<comment type="cofactor">
    <cofactor evidence="1">
        <name>Mg(2+)</name>
        <dbReference type="ChEBI" id="CHEBI:18420"/>
    </cofactor>
</comment>
<keyword evidence="1" id="KW-0378">Hydrolase</keyword>
<dbReference type="Pfam" id="PF05970">
    <property type="entry name" value="PIF1"/>
    <property type="match status" value="1"/>
</dbReference>
<evidence type="ECO:0000259" key="2">
    <source>
        <dbReference type="Pfam" id="PF03372"/>
    </source>
</evidence>
<dbReference type="CDD" id="cd18809">
    <property type="entry name" value="SF1_C_RecD"/>
    <property type="match status" value="1"/>
</dbReference>
<keyword evidence="1" id="KW-0227">DNA damage</keyword>
<dbReference type="Proteomes" id="UP000472263">
    <property type="component" value="Chromosome 10"/>
</dbReference>
<dbReference type="PANTHER" id="PTHR47642:SF5">
    <property type="entry name" value="ATP-DEPENDENT DNA HELICASE"/>
    <property type="match status" value="1"/>
</dbReference>
<name>A0A667XT15_9TELE</name>
<reference evidence="4" key="1">
    <citation type="submission" date="2019-06" db="EMBL/GenBank/DDBJ databases">
        <authorList>
            <consortium name="Wellcome Sanger Institute Data Sharing"/>
        </authorList>
    </citation>
    <scope>NUCLEOTIDE SEQUENCE [LARGE SCALE GENOMIC DNA]</scope>
</reference>
<evidence type="ECO:0000313" key="5">
    <source>
        <dbReference type="Proteomes" id="UP000472263"/>
    </source>
</evidence>
<dbReference type="InterPro" id="IPR027417">
    <property type="entry name" value="P-loop_NTPase"/>
</dbReference>
<dbReference type="GO" id="GO:0006281">
    <property type="term" value="P:DNA repair"/>
    <property type="evidence" value="ECO:0007669"/>
    <property type="project" value="UniProtKB-KW"/>
</dbReference>
<sequence>MKGITDKYKARPLEPEFENMCLAEFASKYRIVYGEQTKGKRVKSLLRDMGHIQERTVGKPAIIRYARFTEQKNPEKYYSRLLKLYLPYRSDTQLKTAQHPTYEQFYKGAYVKLPGTDCLLAVCVIVSNNKKNYEQHSEEIDVAYEELLSHPFEDAWATIAPAAEADRLECIAEQELNNTENEQDEVPEYQLDPKQKTGVVPSIQPPKVSREYVIQLYQSLNATQASIFYTVRQWCLKRVWGQNPQPFFYFVSGGAGCGKSHVIKCIFEEATKLFRQLPNLREEADISMPTVLLTAFTGTAAFNISGQTLHSLLKLPRSLKPPYQGLGNNLDEMRGTLSNVEILIIDEISMVSKPLFAYVNWRFQQIKGNKKPFGGISVLSVGDFYQLRPVGKAKPLCVYEETEPDFWRENFTMITLTEIMRQKEDLAFAELLNRIRVKQKTEPFSDTDKTLLARAITTSEACPADVIYIFPTNKEVDRHNSKTVCALHKEIITIDAEDYLKDTRTGQMKRLAAPTNSKQGELLTTLEAAEGARIMITRNLDVEDGIVNGTFGKIEKIVTETKDGHTRVQKLGLRLDNPKAGQKQRQIPQGTPDSLFYMDRLQESLSKKGVVRHQFPVKLAFACTSHKVQGMTVQSAVVSLKHVFEAGMAYVSLSRTTSLDGLYITDFDESKIYADGDIAVAMQSMKTTSLTGIMPLLKHVREADLVQMFKIVHHNTEGLVCHINDIKRHHELRLADVLCLTETHLSDSIPFDSLALDGYRLYLCNRQHCYMHFPDLARKQGGGVAMYCKFHVSAEVYEYVPHVTDLEFLAIKIKAPVNLVITAIYRPPNYSLKHFMPNLQNLLDYLQVNCPHPIIVCGDFNENLLDNVNKPILEMFVSRGYTQLITDATTEKNTLLDHIYVSQPNVCFTSGVLQTYYSYHNPVYCIV</sequence>
<dbReference type="InterPro" id="IPR051055">
    <property type="entry name" value="PIF1_helicase"/>
</dbReference>
<dbReference type="GO" id="GO:0043139">
    <property type="term" value="F:5'-3' DNA helicase activity"/>
    <property type="evidence" value="ECO:0007669"/>
    <property type="project" value="UniProtKB-EC"/>
</dbReference>
<organism evidence="4 5">
    <name type="scientific">Myripristis murdjan</name>
    <name type="common">pinecone soldierfish</name>
    <dbReference type="NCBI Taxonomy" id="586833"/>
    <lineage>
        <taxon>Eukaryota</taxon>
        <taxon>Metazoa</taxon>
        <taxon>Chordata</taxon>
        <taxon>Craniata</taxon>
        <taxon>Vertebrata</taxon>
        <taxon>Euteleostomi</taxon>
        <taxon>Actinopterygii</taxon>
        <taxon>Neopterygii</taxon>
        <taxon>Teleostei</taxon>
        <taxon>Neoteleostei</taxon>
        <taxon>Acanthomorphata</taxon>
        <taxon>Holocentriformes</taxon>
        <taxon>Holocentridae</taxon>
        <taxon>Myripristis</taxon>
    </lineage>
</organism>
<dbReference type="InParanoid" id="A0A667XT15"/>
<keyword evidence="1" id="KW-0234">DNA repair</keyword>
<accession>A0A667XT15</accession>
<reference evidence="4" key="2">
    <citation type="submission" date="2025-08" db="UniProtKB">
        <authorList>
            <consortium name="Ensembl"/>
        </authorList>
    </citation>
    <scope>IDENTIFICATION</scope>
</reference>
<feature type="domain" description="DNA helicase Pif1-like DEAD-box helicase" evidence="3">
    <location>
        <begin position="220"/>
        <end position="425"/>
    </location>
</feature>